<dbReference type="Gene3D" id="3.40.50.2300">
    <property type="match status" value="1"/>
</dbReference>
<dbReference type="GO" id="GO:0071111">
    <property type="term" value="F:cyclic-guanylate-specific phosphodiesterase activity"/>
    <property type="evidence" value="ECO:0007669"/>
    <property type="project" value="InterPro"/>
</dbReference>
<dbReference type="Pfam" id="PF00990">
    <property type="entry name" value="GGDEF"/>
    <property type="match status" value="1"/>
</dbReference>
<dbReference type="SMART" id="SM00052">
    <property type="entry name" value="EAL"/>
    <property type="match status" value="1"/>
</dbReference>
<dbReference type="PROSITE" id="PS50110">
    <property type="entry name" value="RESPONSE_REGULATORY"/>
    <property type="match status" value="2"/>
</dbReference>
<dbReference type="PROSITE" id="PS50883">
    <property type="entry name" value="EAL"/>
    <property type="match status" value="1"/>
</dbReference>
<evidence type="ECO:0000313" key="6">
    <source>
        <dbReference type="EMBL" id="MDC8014890.1"/>
    </source>
</evidence>
<dbReference type="InterPro" id="IPR001789">
    <property type="entry name" value="Sig_transdc_resp-reg_receiver"/>
</dbReference>
<dbReference type="SUPFAM" id="SSF141868">
    <property type="entry name" value="EAL domain-like"/>
    <property type="match status" value="1"/>
</dbReference>
<gene>
    <name evidence="6" type="ORF">OD750_020285</name>
</gene>
<evidence type="ECO:0000313" key="7">
    <source>
        <dbReference type="Proteomes" id="UP001139971"/>
    </source>
</evidence>
<reference evidence="6" key="1">
    <citation type="submission" date="2023-02" db="EMBL/GenBank/DDBJ databases">
        <title>Tahibacter soli sp. nov. isolated from soil.</title>
        <authorList>
            <person name="Baek J.H."/>
            <person name="Lee J.K."/>
            <person name="Choi D.G."/>
            <person name="Jeon C.O."/>
        </authorList>
    </citation>
    <scope>NUCLEOTIDE SEQUENCE</scope>
    <source>
        <strain evidence="6">BL</strain>
    </source>
</reference>
<dbReference type="SMART" id="SM00448">
    <property type="entry name" value="REC"/>
    <property type="match status" value="1"/>
</dbReference>
<dbReference type="Pfam" id="PF00563">
    <property type="entry name" value="EAL"/>
    <property type="match status" value="1"/>
</dbReference>
<evidence type="ECO:0000256" key="2">
    <source>
        <dbReference type="SAM" id="MobiDB-lite"/>
    </source>
</evidence>
<dbReference type="GO" id="GO:0000160">
    <property type="term" value="P:phosphorelay signal transduction system"/>
    <property type="evidence" value="ECO:0007669"/>
    <property type="project" value="InterPro"/>
</dbReference>
<dbReference type="InterPro" id="IPR011006">
    <property type="entry name" value="CheY-like_superfamily"/>
</dbReference>
<dbReference type="InterPro" id="IPR035919">
    <property type="entry name" value="EAL_sf"/>
</dbReference>
<feature type="modified residue" description="4-aspartylphosphate" evidence="1">
    <location>
        <position position="268"/>
    </location>
</feature>
<feature type="domain" description="Response regulatory" evidence="3">
    <location>
        <begin position="345"/>
        <end position="461"/>
    </location>
</feature>
<dbReference type="AlphaFoldDB" id="A0A9X3YP62"/>
<comment type="caution">
    <text evidence="6">The sequence shown here is derived from an EMBL/GenBank/DDBJ whole genome shotgun (WGS) entry which is preliminary data.</text>
</comment>
<dbReference type="CDD" id="cd00156">
    <property type="entry name" value="REC"/>
    <property type="match status" value="1"/>
</dbReference>
<proteinExistence type="predicted"/>
<protein>
    <submittedName>
        <fullName evidence="6">EAL domain-containing protein</fullName>
    </submittedName>
</protein>
<feature type="region of interest" description="Disordered" evidence="2">
    <location>
        <begin position="133"/>
        <end position="200"/>
    </location>
</feature>
<dbReference type="EMBL" id="JAOVZO020000019">
    <property type="protein sequence ID" value="MDC8014890.1"/>
    <property type="molecule type" value="Genomic_DNA"/>
</dbReference>
<dbReference type="Pfam" id="PF00072">
    <property type="entry name" value="Response_reg"/>
    <property type="match status" value="1"/>
</dbReference>
<dbReference type="SUPFAM" id="SSF55073">
    <property type="entry name" value="Nucleotide cyclase"/>
    <property type="match status" value="1"/>
</dbReference>
<dbReference type="InterPro" id="IPR050706">
    <property type="entry name" value="Cyclic-di-GMP_PDE-like"/>
</dbReference>
<feature type="domain" description="Response regulatory" evidence="3">
    <location>
        <begin position="219"/>
        <end position="336"/>
    </location>
</feature>
<dbReference type="SUPFAM" id="SSF52172">
    <property type="entry name" value="CheY-like"/>
    <property type="match status" value="2"/>
</dbReference>
<dbReference type="SMART" id="SM00267">
    <property type="entry name" value="GGDEF"/>
    <property type="match status" value="1"/>
</dbReference>
<dbReference type="InterPro" id="IPR029787">
    <property type="entry name" value="Nucleotide_cyclase"/>
</dbReference>
<feature type="compositionally biased region" description="Pro residues" evidence="2">
    <location>
        <begin position="144"/>
        <end position="153"/>
    </location>
</feature>
<dbReference type="InterPro" id="IPR000160">
    <property type="entry name" value="GGDEF_dom"/>
</dbReference>
<evidence type="ECO:0000259" key="5">
    <source>
        <dbReference type="PROSITE" id="PS50887"/>
    </source>
</evidence>
<dbReference type="Gene3D" id="3.20.20.450">
    <property type="entry name" value="EAL domain"/>
    <property type="match status" value="1"/>
</dbReference>
<evidence type="ECO:0000259" key="4">
    <source>
        <dbReference type="PROSITE" id="PS50883"/>
    </source>
</evidence>
<dbReference type="CDD" id="cd01948">
    <property type="entry name" value="EAL"/>
    <property type="match status" value="1"/>
</dbReference>
<name>A0A9X3YP62_9GAMM</name>
<sequence length="898" mass="96798">MSGPGSSTRTDVATRQQLRERCLALVRRWQPLASGGWDRPAARQLAEEIDQVADTSERLGLDRVNGDALELAAYLCSFIDDALEPNARDLARLADMVQRLGADLTELSATEMAAVHTLPSRISGEIPVVRSSRVSGEMPVVRPSRPPAEPAAPPVVAQAPVEASPSAEASETIEAPPAEAPRPAGTQAPTPAPVEARATSAADANLPAAADNLMRLPRTIALLGIDDSTAPGLVSALGERGFDARVHTDAQALLEFLAGAVPGALLLDARKLRVFGRVRALYERLANAGEMLPSLIVLSPDNDLGHRLLAMRAGAAAFFQPPVDSLRVLAKLDELLAHTEAPAWRVLLVDPDRGHAVDAARALAERGMTARIVSTGQNTLGALSEFRPDVVVIDCALPDVRGIELTQMIRQQPEYAAVPIILAAEASDVNLRFDAIAAGGDEFLVKPLKTRHLLSAVTSRVRRAHWLREVIGNPDGRDGRTALYSRATLIDKLMHALGDRSAALLTIAIDRPQELREKIGLAGLAAFDVHVGQLLRAQLDEVDLPAQYSDFHYFVLLHRRSRGDITAAAERVRFALATQAWEHQGQSHTISASIGMSMLGGEHANVDAVVTNAEAAQLAAAHLGGNRVLWFEAKEAALLPSDPLLAVRAVLSRPLTPEQTLFEYQPIVPLAGKLVGQFELGFKVRSTQQTGVAVAYADLAPVAAECGQLATLDRWLLERSLSVREEHLKRGRQWRLFVPQSVASLLDPDIPYWLARELKDRHLSGTGLTLELPCSELIDAGARAAERLKFLHQNGVRVCLVDFGRDWAAVHALKNLTIDFVRLSPGLVEELGTAKSISDTLLALVRKAHAAGCAVIAPEVDSINRAHLLLRLGVDYGVGPAFARPGPQPEFDFSRPLW</sequence>
<evidence type="ECO:0000259" key="3">
    <source>
        <dbReference type="PROSITE" id="PS50110"/>
    </source>
</evidence>
<dbReference type="Gene3D" id="3.30.70.270">
    <property type="match status" value="1"/>
</dbReference>
<evidence type="ECO:0000256" key="1">
    <source>
        <dbReference type="PROSITE-ProRule" id="PRU00169"/>
    </source>
</evidence>
<organism evidence="6 7">
    <name type="scientific">Tahibacter soli</name>
    <dbReference type="NCBI Taxonomy" id="2983605"/>
    <lineage>
        <taxon>Bacteria</taxon>
        <taxon>Pseudomonadati</taxon>
        <taxon>Pseudomonadota</taxon>
        <taxon>Gammaproteobacteria</taxon>
        <taxon>Lysobacterales</taxon>
        <taxon>Rhodanobacteraceae</taxon>
        <taxon>Tahibacter</taxon>
    </lineage>
</organism>
<accession>A0A9X3YP62</accession>
<dbReference type="RefSeq" id="WP_263540871.1">
    <property type="nucleotide sequence ID" value="NZ_JAOVZO020000019.1"/>
</dbReference>
<dbReference type="PROSITE" id="PS50887">
    <property type="entry name" value="GGDEF"/>
    <property type="match status" value="1"/>
</dbReference>
<dbReference type="PANTHER" id="PTHR33121">
    <property type="entry name" value="CYCLIC DI-GMP PHOSPHODIESTERASE PDEF"/>
    <property type="match status" value="1"/>
</dbReference>
<dbReference type="PANTHER" id="PTHR33121:SF70">
    <property type="entry name" value="SIGNALING PROTEIN YKOW"/>
    <property type="match status" value="1"/>
</dbReference>
<feature type="domain" description="EAL" evidence="4">
    <location>
        <begin position="644"/>
        <end position="898"/>
    </location>
</feature>
<feature type="compositionally biased region" description="Low complexity" evidence="2">
    <location>
        <begin position="154"/>
        <end position="184"/>
    </location>
</feature>
<keyword evidence="1" id="KW-0597">Phosphoprotein</keyword>
<keyword evidence="7" id="KW-1185">Reference proteome</keyword>
<dbReference type="InterPro" id="IPR001633">
    <property type="entry name" value="EAL_dom"/>
</dbReference>
<dbReference type="Proteomes" id="UP001139971">
    <property type="component" value="Unassembled WGS sequence"/>
</dbReference>
<dbReference type="InterPro" id="IPR043128">
    <property type="entry name" value="Rev_trsase/Diguanyl_cyclase"/>
</dbReference>
<feature type="domain" description="GGDEF" evidence="5">
    <location>
        <begin position="500"/>
        <end position="633"/>
    </location>
</feature>
<feature type="modified residue" description="4-aspartylphosphate" evidence="1">
    <location>
        <position position="394"/>
    </location>
</feature>